<evidence type="ECO:0000256" key="3">
    <source>
        <dbReference type="ARBA" id="ARBA00022793"/>
    </source>
</evidence>
<dbReference type="InterPro" id="IPR015424">
    <property type="entry name" value="PyrdxlP-dep_Trfase"/>
</dbReference>
<evidence type="ECO:0000256" key="1">
    <source>
        <dbReference type="ARBA" id="ARBA00001933"/>
    </source>
</evidence>
<proteinExistence type="inferred from homology"/>
<dbReference type="GO" id="GO:0019752">
    <property type="term" value="P:carboxylic acid metabolic process"/>
    <property type="evidence" value="ECO:0007669"/>
    <property type="project" value="InterPro"/>
</dbReference>
<keyword evidence="4 6" id="KW-0663">Pyridoxal phosphate</keyword>
<evidence type="ECO:0000313" key="9">
    <source>
        <dbReference type="Proteomes" id="UP001156690"/>
    </source>
</evidence>
<dbReference type="InterPro" id="IPR002129">
    <property type="entry name" value="PyrdxlP-dep_de-COase"/>
</dbReference>
<reference evidence="9" key="1">
    <citation type="journal article" date="2019" name="Int. J. Syst. Evol. Microbiol.">
        <title>The Global Catalogue of Microorganisms (GCM) 10K type strain sequencing project: providing services to taxonomists for standard genome sequencing and annotation.</title>
        <authorList>
            <consortium name="The Broad Institute Genomics Platform"/>
            <consortium name="The Broad Institute Genome Sequencing Center for Infectious Disease"/>
            <person name="Wu L."/>
            <person name="Ma J."/>
        </authorList>
    </citation>
    <scope>NUCLEOTIDE SEQUENCE [LARGE SCALE GENOMIC DNA]</scope>
    <source>
        <strain evidence="9">NBRC 15640</strain>
    </source>
</reference>
<dbReference type="Gene3D" id="3.90.1150.10">
    <property type="entry name" value="Aspartate Aminotransferase, domain 1"/>
    <property type="match status" value="1"/>
</dbReference>
<dbReference type="InterPro" id="IPR022517">
    <property type="entry name" value="Asp_decarboxylase_pyridox"/>
</dbReference>
<dbReference type="InterPro" id="IPR015422">
    <property type="entry name" value="PyrdxlP-dep_Trfase_small"/>
</dbReference>
<dbReference type="Gene3D" id="3.40.640.10">
    <property type="entry name" value="Type I PLP-dependent aspartate aminotransferase-like (Major domain)"/>
    <property type="match status" value="1"/>
</dbReference>
<comment type="caution">
    <text evidence="8">The sequence shown here is derived from an EMBL/GenBank/DDBJ whole genome shotgun (WGS) entry which is preliminary data.</text>
</comment>
<dbReference type="GO" id="GO:0005737">
    <property type="term" value="C:cytoplasm"/>
    <property type="evidence" value="ECO:0007669"/>
    <property type="project" value="TreeGrafter"/>
</dbReference>
<accession>A0AAV5NPF4</accession>
<evidence type="ECO:0000256" key="7">
    <source>
        <dbReference type="RuleBase" id="RU000382"/>
    </source>
</evidence>
<dbReference type="Pfam" id="PF00282">
    <property type="entry name" value="Pyridoxal_deC"/>
    <property type="match status" value="1"/>
</dbReference>
<feature type="modified residue" description="N6-(pyridoxal phosphate)lysine" evidence="6">
    <location>
        <position position="337"/>
    </location>
</feature>
<comment type="cofactor">
    <cofactor evidence="1 6 7">
        <name>pyridoxal 5'-phosphate</name>
        <dbReference type="ChEBI" id="CHEBI:597326"/>
    </cofactor>
</comment>
<dbReference type="RefSeq" id="WP_126610195.1">
    <property type="nucleotide sequence ID" value="NZ_AP025144.1"/>
</dbReference>
<dbReference type="PANTHER" id="PTHR45677:SF8">
    <property type="entry name" value="CYSTEINE SULFINIC ACID DECARBOXYLASE"/>
    <property type="match status" value="1"/>
</dbReference>
<protein>
    <submittedName>
        <fullName evidence="8">Glutamate decarboxylase</fullName>
    </submittedName>
</protein>
<keyword evidence="9" id="KW-1185">Reference proteome</keyword>
<evidence type="ECO:0000256" key="2">
    <source>
        <dbReference type="ARBA" id="ARBA00009533"/>
    </source>
</evidence>
<dbReference type="Proteomes" id="UP001156690">
    <property type="component" value="Unassembled WGS sequence"/>
</dbReference>
<dbReference type="AlphaFoldDB" id="A0AAV5NPF4"/>
<evidence type="ECO:0000256" key="5">
    <source>
        <dbReference type="ARBA" id="ARBA00023239"/>
    </source>
</evidence>
<organism evidence="8 9">
    <name type="scientific">Vibrio penaeicida</name>
    <dbReference type="NCBI Taxonomy" id="104609"/>
    <lineage>
        <taxon>Bacteria</taxon>
        <taxon>Pseudomonadati</taxon>
        <taxon>Pseudomonadota</taxon>
        <taxon>Gammaproteobacteria</taxon>
        <taxon>Vibrionales</taxon>
        <taxon>Vibrionaceae</taxon>
        <taxon>Vibrio</taxon>
    </lineage>
</organism>
<keyword evidence="3" id="KW-0210">Decarboxylase</keyword>
<name>A0AAV5NPF4_9VIBR</name>
<dbReference type="SUPFAM" id="SSF53383">
    <property type="entry name" value="PLP-dependent transferases"/>
    <property type="match status" value="1"/>
</dbReference>
<keyword evidence="5 7" id="KW-0456">Lyase</keyword>
<dbReference type="GO" id="GO:0016831">
    <property type="term" value="F:carboxy-lyase activity"/>
    <property type="evidence" value="ECO:0007669"/>
    <property type="project" value="UniProtKB-KW"/>
</dbReference>
<dbReference type="EMBL" id="BSNX01000008">
    <property type="protein sequence ID" value="GLQ71882.1"/>
    <property type="molecule type" value="Genomic_DNA"/>
</dbReference>
<evidence type="ECO:0000256" key="4">
    <source>
        <dbReference type="ARBA" id="ARBA00022898"/>
    </source>
</evidence>
<evidence type="ECO:0000313" key="8">
    <source>
        <dbReference type="EMBL" id="GLQ71882.1"/>
    </source>
</evidence>
<sequence>MLEFSSNTPELALEVSSEQTKEIRIEDFFNGQTDVSCLAMIEHALQHDYEYFLRKTPAADVSEKRISFEVSDSPQTAEGFCDFIQGLLACSAPVFSPDFIGHMTSALPKHILPMAKILAATNQNVVKVETSNVFTQLEKDVIAFFHSQCFSLTKNINSLSSDALSSDVSLGHFCSGGTVANLSSLWVARNRALNADVGEIGLMKALKQSPYDDLAILVSGAGHYSLKKAADLLGLGKSNLVVVDTDSAQRMCITDLRSKISILKRKNVKIMAIVGVAGTTETGAIDPLEELGEIANQEDCHFHVDAAWGGASLLSNRQRHLFAGIELADSVTIDAHKQLYVPMGAGMVLFKSPLATQSISHHANYIIRKGSNDLGAHTVEGSRGAVAALVASNLAMMGKQGIAKLVDGSIHLAHQFARKVKKNTNFELTSTPTLCIFTYRYAPKSLLALIERLEVSERGVAYQLLDRLNQHIQETQRDTGKGFVSRTKLRVNQGKTLEGTVFRVVLANPLTCIEHLDAILYEQERIASESAELADLNHFVHLTTDGQNPLNTRHK</sequence>
<dbReference type="NCBIfam" id="TIGR03799">
    <property type="entry name" value="NOD_PanD_pyr"/>
    <property type="match status" value="1"/>
</dbReference>
<dbReference type="InterPro" id="IPR015421">
    <property type="entry name" value="PyrdxlP-dep_Trfase_major"/>
</dbReference>
<gene>
    <name evidence="8" type="ORF">GCM10007932_12420</name>
</gene>
<evidence type="ECO:0000256" key="6">
    <source>
        <dbReference type="PIRSR" id="PIRSR602129-50"/>
    </source>
</evidence>
<dbReference type="PANTHER" id="PTHR45677">
    <property type="entry name" value="GLUTAMATE DECARBOXYLASE-RELATED"/>
    <property type="match status" value="1"/>
</dbReference>
<comment type="similarity">
    <text evidence="2 7">Belongs to the group II decarboxylase family.</text>
</comment>
<dbReference type="GO" id="GO:0030170">
    <property type="term" value="F:pyridoxal phosphate binding"/>
    <property type="evidence" value="ECO:0007669"/>
    <property type="project" value="InterPro"/>
</dbReference>